<gene>
    <name evidence="3" type="ORF">Vbra_22200</name>
</gene>
<evidence type="ECO:0000313" key="3">
    <source>
        <dbReference type="EMBL" id="CEM26998.1"/>
    </source>
</evidence>
<sequence>MWGICLLQIASSHENPAPTRLSFCLSMNPTVARAPLLLTFASEARHPSRRAQHFTAPTGDGRHPSHYRPQQAAEPVEAREADVAVALEDDDDTGLLPKGYYDDEGVQDYYFCQTEKRIVGETRVAADVYGLCCVSCLGGFEVSPIGKAIGMHPVASFCLAALAVAIQLAFLTVLDINVWNVLVSTLGDMEITSEDLRRIREAFDQLIEAQTVHLTEQDYPIDDLICSIAGVVVLMLVLGPDIRERVKCLELTGCMAFPLTETMWADYELRMSHPTWRPLLPHRTRSIIEKSAGYFYLYLAALANFTGFCMDFYLEAM</sequence>
<dbReference type="Proteomes" id="UP000041254">
    <property type="component" value="Unassembled WGS sequence"/>
</dbReference>
<dbReference type="EMBL" id="CDMY01000624">
    <property type="protein sequence ID" value="CEM26998.1"/>
    <property type="molecule type" value="Genomic_DNA"/>
</dbReference>
<dbReference type="InParanoid" id="A0A0G4GCG1"/>
<evidence type="ECO:0000256" key="2">
    <source>
        <dbReference type="SAM" id="Phobius"/>
    </source>
</evidence>
<evidence type="ECO:0000313" key="4">
    <source>
        <dbReference type="Proteomes" id="UP000041254"/>
    </source>
</evidence>
<keyword evidence="2" id="KW-0472">Membrane</keyword>
<feature type="transmembrane region" description="Helical" evidence="2">
    <location>
        <begin position="154"/>
        <end position="174"/>
    </location>
</feature>
<proteinExistence type="predicted"/>
<keyword evidence="2" id="KW-0812">Transmembrane</keyword>
<keyword evidence="2" id="KW-1133">Transmembrane helix</keyword>
<name>A0A0G4GCG1_VITBC</name>
<evidence type="ECO:0000256" key="1">
    <source>
        <dbReference type="SAM" id="MobiDB-lite"/>
    </source>
</evidence>
<dbReference type="VEuPathDB" id="CryptoDB:Vbra_22200"/>
<accession>A0A0G4GCG1</accession>
<dbReference type="AlphaFoldDB" id="A0A0G4GCG1"/>
<reference evidence="3 4" key="1">
    <citation type="submission" date="2014-11" db="EMBL/GenBank/DDBJ databases">
        <authorList>
            <person name="Zhu J."/>
            <person name="Qi W."/>
            <person name="Song R."/>
        </authorList>
    </citation>
    <scope>NUCLEOTIDE SEQUENCE [LARGE SCALE GENOMIC DNA]</scope>
</reference>
<feature type="transmembrane region" description="Helical" evidence="2">
    <location>
        <begin position="293"/>
        <end position="314"/>
    </location>
</feature>
<keyword evidence="4" id="KW-1185">Reference proteome</keyword>
<organism evidence="3 4">
    <name type="scientific">Vitrella brassicaformis (strain CCMP3155)</name>
    <dbReference type="NCBI Taxonomy" id="1169540"/>
    <lineage>
        <taxon>Eukaryota</taxon>
        <taxon>Sar</taxon>
        <taxon>Alveolata</taxon>
        <taxon>Colpodellida</taxon>
        <taxon>Vitrellaceae</taxon>
        <taxon>Vitrella</taxon>
    </lineage>
</organism>
<feature type="region of interest" description="Disordered" evidence="1">
    <location>
        <begin position="49"/>
        <end position="73"/>
    </location>
</feature>
<protein>
    <submittedName>
        <fullName evidence="3">Uncharacterized protein</fullName>
    </submittedName>
</protein>